<dbReference type="PANTHER" id="PTHR11566">
    <property type="entry name" value="DYNAMIN"/>
    <property type="match status" value="1"/>
</dbReference>
<dbReference type="PANTHER" id="PTHR11566:SF21">
    <property type="entry name" value="DYNAMIN RELATED PROTEIN 1, ISOFORM A"/>
    <property type="match status" value="1"/>
</dbReference>
<proteinExistence type="predicted"/>
<feature type="domain" description="Dynamin-type G" evidence="2">
    <location>
        <begin position="1"/>
        <end position="163"/>
    </location>
</feature>
<dbReference type="PROSITE" id="PS51388">
    <property type="entry name" value="GED"/>
    <property type="match status" value="1"/>
</dbReference>
<dbReference type="InterPro" id="IPR020850">
    <property type="entry name" value="GED_dom"/>
</dbReference>
<dbReference type="InterPro" id="IPR045063">
    <property type="entry name" value="Dynamin_N"/>
</dbReference>
<dbReference type="GO" id="GO:0008017">
    <property type="term" value="F:microtubule binding"/>
    <property type="evidence" value="ECO:0007669"/>
    <property type="project" value="TreeGrafter"/>
</dbReference>
<dbReference type="AlphaFoldDB" id="A0A9P5HDC6"/>
<evidence type="ECO:0000313" key="3">
    <source>
        <dbReference type="EMBL" id="KAF7551865.1"/>
    </source>
</evidence>
<dbReference type="GO" id="GO:0005525">
    <property type="term" value="F:GTP binding"/>
    <property type="evidence" value="ECO:0007669"/>
    <property type="project" value="InterPro"/>
</dbReference>
<evidence type="ECO:0000259" key="2">
    <source>
        <dbReference type="PROSITE" id="PS51718"/>
    </source>
</evidence>
<dbReference type="InterPro" id="IPR022812">
    <property type="entry name" value="Dynamin"/>
</dbReference>
<dbReference type="Pfam" id="PF01031">
    <property type="entry name" value="Dynamin_M"/>
    <property type="match status" value="1"/>
</dbReference>
<dbReference type="Gene3D" id="3.40.50.300">
    <property type="entry name" value="P-loop containing nucleotide triphosphate hydrolases"/>
    <property type="match status" value="1"/>
</dbReference>
<dbReference type="EMBL" id="JAANBB010000070">
    <property type="protein sequence ID" value="KAF7551865.1"/>
    <property type="molecule type" value="Genomic_DNA"/>
</dbReference>
<dbReference type="OrthoDB" id="415706at2759"/>
<dbReference type="GO" id="GO:0005739">
    <property type="term" value="C:mitochondrion"/>
    <property type="evidence" value="ECO:0007669"/>
    <property type="project" value="TreeGrafter"/>
</dbReference>
<protein>
    <recommendedName>
        <fullName evidence="5">GED domain-containing protein</fullName>
    </recommendedName>
</protein>
<evidence type="ECO:0000313" key="4">
    <source>
        <dbReference type="Proteomes" id="UP000722485"/>
    </source>
</evidence>
<dbReference type="Proteomes" id="UP000722485">
    <property type="component" value="Unassembled WGS sequence"/>
</dbReference>
<organism evidence="3 4">
    <name type="scientific">Cylindrodendrum hubeiense</name>
    <dbReference type="NCBI Taxonomy" id="595255"/>
    <lineage>
        <taxon>Eukaryota</taxon>
        <taxon>Fungi</taxon>
        <taxon>Dikarya</taxon>
        <taxon>Ascomycota</taxon>
        <taxon>Pezizomycotina</taxon>
        <taxon>Sordariomycetes</taxon>
        <taxon>Hypocreomycetidae</taxon>
        <taxon>Hypocreales</taxon>
        <taxon>Nectriaceae</taxon>
        <taxon>Cylindrodendrum</taxon>
    </lineage>
</organism>
<dbReference type="InterPro" id="IPR027417">
    <property type="entry name" value="P-loop_NTPase"/>
</dbReference>
<dbReference type="GO" id="GO:0016559">
    <property type="term" value="P:peroxisome fission"/>
    <property type="evidence" value="ECO:0007669"/>
    <property type="project" value="TreeGrafter"/>
</dbReference>
<accession>A0A9P5HDC6</accession>
<dbReference type="PROSITE" id="PS51718">
    <property type="entry name" value="G_DYNAMIN_2"/>
    <property type="match status" value="1"/>
</dbReference>
<name>A0A9P5HDC6_9HYPO</name>
<reference evidence="3" key="1">
    <citation type="submission" date="2020-03" db="EMBL/GenBank/DDBJ databases">
        <title>Draft Genome Sequence of Cylindrodendrum hubeiense.</title>
        <authorList>
            <person name="Buettner E."/>
            <person name="Kellner H."/>
        </authorList>
    </citation>
    <scope>NUCLEOTIDE SEQUENCE</scope>
    <source>
        <strain evidence="3">IHI 201604</strain>
    </source>
</reference>
<dbReference type="InterPro" id="IPR000375">
    <property type="entry name" value="Dynamin_stalk"/>
</dbReference>
<dbReference type="Gene3D" id="1.20.120.1240">
    <property type="entry name" value="Dynamin, middle domain"/>
    <property type="match status" value="1"/>
</dbReference>
<feature type="domain" description="GED" evidence="1">
    <location>
        <begin position="450"/>
        <end position="541"/>
    </location>
</feature>
<dbReference type="GO" id="GO:0016020">
    <property type="term" value="C:membrane"/>
    <property type="evidence" value="ECO:0007669"/>
    <property type="project" value="TreeGrafter"/>
</dbReference>
<dbReference type="GO" id="GO:0003924">
    <property type="term" value="F:GTPase activity"/>
    <property type="evidence" value="ECO:0007669"/>
    <property type="project" value="TreeGrafter"/>
</dbReference>
<evidence type="ECO:0008006" key="5">
    <source>
        <dbReference type="Google" id="ProtNLM"/>
    </source>
</evidence>
<gene>
    <name evidence="3" type="ORF">G7Z17_g4710</name>
</gene>
<comment type="caution">
    <text evidence="3">The sequence shown here is derived from an EMBL/GenBank/DDBJ whole genome shotgun (WGS) entry which is preliminary data.</text>
</comment>
<dbReference type="GO" id="GO:0048312">
    <property type="term" value="P:intracellular distribution of mitochondria"/>
    <property type="evidence" value="ECO:0007669"/>
    <property type="project" value="TreeGrafter"/>
</dbReference>
<sequence>MVDLPGLIHSENKHQSEFDVDLIREVVQGYMKNPRTIILAVVSAKYEFANQVVLKLARVSDPKGSRTLGVITKPDTLRQGSKSEDSYISLAENHEIEFRIGWHVLRNADSEDDPLNLLQRDEQEAQFFSHGAWASLSHSTLGVKTLRERLSKLLFNQIAAALPTLIEEIRSKSEHCREQLAKLGPPRTSLEDQKLYLFQVSHSLQSLIKSAIDGTYIDPFFGDAMSPSGYQKRLRAVVQNLSHEFATELGSGGHRYEIALSPKKVNKNTGAEPFTREEFVDKIMKLMERSRGRELPGLFNPMIVSDLFKEQSSPWAEITRIHVNKVWSAAREFLKHLTTHVSDPSVVNRMMEIVVEPKLDAFHVSLKEKTAGLLKQHQEFHPITYNGSFTETVNRVRLERQKSSIDHMMISFFGDTPRKIGTPVSTVVDVGSLHNQLLKLIETDMSHQNAASALDYVVAYYDIALKRFIDDVSIEVIENILISELGNILEPFTIAMMSEAKVNQIAGETDESRAARETAKRQLSTLENGLEICRRHLGSQVLDISEDEVERLLDEDEKPPNRDEKHLTGPYDTVDELKTVGHGDVDFFGNILKSNFHKCFSSHPPWEYDVPNNCKVSRVARFWSENHGHAAPKQNPDLVSRVYGAFQCYGSKSASLRPYQQYVA</sequence>
<dbReference type="GO" id="GO:0000266">
    <property type="term" value="P:mitochondrial fission"/>
    <property type="evidence" value="ECO:0007669"/>
    <property type="project" value="TreeGrafter"/>
</dbReference>
<dbReference type="GO" id="GO:0006897">
    <property type="term" value="P:endocytosis"/>
    <property type="evidence" value="ECO:0007669"/>
    <property type="project" value="TreeGrafter"/>
</dbReference>
<dbReference type="SUPFAM" id="SSF52540">
    <property type="entry name" value="P-loop containing nucleoside triphosphate hydrolases"/>
    <property type="match status" value="1"/>
</dbReference>
<dbReference type="GO" id="GO:0005874">
    <property type="term" value="C:microtubule"/>
    <property type="evidence" value="ECO:0007669"/>
    <property type="project" value="TreeGrafter"/>
</dbReference>
<dbReference type="InterPro" id="IPR030381">
    <property type="entry name" value="G_DYNAMIN_dom"/>
</dbReference>
<evidence type="ECO:0000259" key="1">
    <source>
        <dbReference type="PROSITE" id="PS51388"/>
    </source>
</evidence>
<keyword evidence="4" id="KW-1185">Reference proteome</keyword>
<dbReference type="Pfam" id="PF00350">
    <property type="entry name" value="Dynamin_N"/>
    <property type="match status" value="1"/>
</dbReference>